<keyword evidence="3" id="KW-1185">Reference proteome</keyword>
<dbReference type="InterPro" id="IPR016032">
    <property type="entry name" value="Sig_transdc_resp-reg_C-effctor"/>
</dbReference>
<dbReference type="InterPro" id="IPR036388">
    <property type="entry name" value="WH-like_DNA-bd_sf"/>
</dbReference>
<dbReference type="Gene3D" id="1.10.10.10">
    <property type="entry name" value="Winged helix-like DNA-binding domain superfamily/Winged helix DNA-binding domain"/>
    <property type="match status" value="1"/>
</dbReference>
<evidence type="ECO:0000259" key="1">
    <source>
        <dbReference type="PROSITE" id="PS50043"/>
    </source>
</evidence>
<dbReference type="GO" id="GO:0006355">
    <property type="term" value="P:regulation of DNA-templated transcription"/>
    <property type="evidence" value="ECO:0007669"/>
    <property type="project" value="InterPro"/>
</dbReference>
<dbReference type="Proteomes" id="UP000268844">
    <property type="component" value="Unassembled WGS sequence"/>
</dbReference>
<evidence type="ECO:0000313" key="3">
    <source>
        <dbReference type="Proteomes" id="UP000268844"/>
    </source>
</evidence>
<gene>
    <name evidence="2" type="ORF">DEVEQU_01940</name>
</gene>
<dbReference type="CDD" id="cd06170">
    <property type="entry name" value="LuxR_C_like"/>
    <property type="match status" value="1"/>
</dbReference>
<dbReference type="SMART" id="SM00421">
    <property type="entry name" value="HTH_LUXR"/>
    <property type="match status" value="1"/>
</dbReference>
<evidence type="ECO:0000313" key="2">
    <source>
        <dbReference type="EMBL" id="VDS04800.1"/>
    </source>
</evidence>
<sequence length="361" mass="38915">MTDVLKMLDHVYEAGADPALWPSVMAHLADALGAREAVLGGLALGRTPLFVAPRTDPVMVESYVAHYHAQNPVPAAMRGQGLNQVRSDDELTDIEAFRRSAFFNEWCVVQGFFHGAAVNVASGGILGTIMVNSVQALDTAELVAFQQVAPHLSRALRINQLLMESRAATLSAFSALDMTERAVFLVDAEGRISAGNTLAENLVGPGKSLVLSRGRLACHAPADTVRLQGLVQQCLSGRLAQPNATLDIAREPNRAPLQLACLPVTDESGIQARAGSVRLMLIVSDPEERLRRKAERFGQAYRLTPAEAHVVLELAIGGDRSALAERLGISIATVRSQLTSIFDKTGVRRQAELVRMLMDQL</sequence>
<proteinExistence type="predicted"/>
<dbReference type="SUPFAM" id="SSF46894">
    <property type="entry name" value="C-terminal effector domain of the bipartite response regulators"/>
    <property type="match status" value="1"/>
</dbReference>
<feature type="domain" description="HTH luxR-type" evidence="1">
    <location>
        <begin position="296"/>
        <end position="361"/>
    </location>
</feature>
<name>A0A3S4CC45_9HYPH</name>
<dbReference type="OrthoDB" id="5497412at2"/>
<dbReference type="EMBL" id="UZWD01000025">
    <property type="protein sequence ID" value="VDS04800.1"/>
    <property type="molecule type" value="Genomic_DNA"/>
</dbReference>
<dbReference type="RefSeq" id="WP_126150350.1">
    <property type="nucleotide sequence ID" value="NZ_JBHTMH010000001.1"/>
</dbReference>
<reference evidence="2 3" key="1">
    <citation type="submission" date="2018-12" db="EMBL/GenBank/DDBJ databases">
        <authorList>
            <person name="Criscuolo A."/>
        </authorList>
    </citation>
    <scope>NUCLEOTIDE SEQUENCE [LARGE SCALE GENOMIC DNA]</scope>
    <source>
        <strain evidence="2">ACIP1116281</strain>
    </source>
</reference>
<dbReference type="PROSITE" id="PS50043">
    <property type="entry name" value="HTH_LUXR_2"/>
    <property type="match status" value="1"/>
</dbReference>
<protein>
    <submittedName>
        <fullName evidence="2">Bacterial regulatory proteins, luxR family</fullName>
    </submittedName>
</protein>
<accession>A0A3S4CC45</accession>
<dbReference type="InterPro" id="IPR035965">
    <property type="entry name" value="PAS-like_dom_sf"/>
</dbReference>
<dbReference type="SUPFAM" id="SSF55785">
    <property type="entry name" value="PYP-like sensor domain (PAS domain)"/>
    <property type="match status" value="1"/>
</dbReference>
<dbReference type="AlphaFoldDB" id="A0A3S4CC45"/>
<dbReference type="Pfam" id="PF00196">
    <property type="entry name" value="GerE"/>
    <property type="match status" value="1"/>
</dbReference>
<dbReference type="GO" id="GO:0003677">
    <property type="term" value="F:DNA binding"/>
    <property type="evidence" value="ECO:0007669"/>
    <property type="project" value="InterPro"/>
</dbReference>
<organism evidence="2 3">
    <name type="scientific">Devosia equisanguinis</name>
    <dbReference type="NCBI Taxonomy" id="2490941"/>
    <lineage>
        <taxon>Bacteria</taxon>
        <taxon>Pseudomonadati</taxon>
        <taxon>Pseudomonadota</taxon>
        <taxon>Alphaproteobacteria</taxon>
        <taxon>Hyphomicrobiales</taxon>
        <taxon>Devosiaceae</taxon>
        <taxon>Devosia</taxon>
    </lineage>
</organism>
<dbReference type="InterPro" id="IPR000792">
    <property type="entry name" value="Tscrpt_reg_LuxR_C"/>
</dbReference>